<keyword evidence="13 15" id="KW-0368">Histidine biosynthesis</keyword>
<evidence type="ECO:0000256" key="5">
    <source>
        <dbReference type="ARBA" id="ARBA00005204"/>
    </source>
</evidence>
<dbReference type="Pfam" id="PF01503">
    <property type="entry name" value="PRA-PH"/>
    <property type="match status" value="1"/>
</dbReference>
<keyword evidence="8 15" id="KW-0963">Cytoplasm</keyword>
<comment type="subcellular location">
    <subcellularLocation>
        <location evidence="3 15">Cytoplasm</location>
    </subcellularLocation>
</comment>
<dbReference type="HAMAP" id="MF_01020">
    <property type="entry name" value="HisE"/>
    <property type="match status" value="1"/>
</dbReference>
<keyword evidence="11 15" id="KW-0378">Hydrolase</keyword>
<comment type="catalytic activity">
    <reaction evidence="1 15">
        <text>1-(5-phospho-beta-D-ribosyl)-5'-AMP + H2O = 1-(5-phospho-beta-D-ribosyl)-5-[(5-phospho-beta-D-ribosylamino)methylideneamino]imidazole-4-carboxamide</text>
        <dbReference type="Rhea" id="RHEA:20049"/>
        <dbReference type="ChEBI" id="CHEBI:15377"/>
        <dbReference type="ChEBI" id="CHEBI:58435"/>
        <dbReference type="ChEBI" id="CHEBI:59457"/>
        <dbReference type="EC" id="3.5.4.19"/>
    </reaction>
</comment>
<dbReference type="EC" id="3.6.1.31" evidence="15"/>
<dbReference type="CDD" id="cd11534">
    <property type="entry name" value="NTP-PPase_HisIE_like"/>
    <property type="match status" value="1"/>
</dbReference>
<evidence type="ECO:0000256" key="2">
    <source>
        <dbReference type="ARBA" id="ARBA00001460"/>
    </source>
</evidence>
<dbReference type="NCBIfam" id="NF001611">
    <property type="entry name" value="PRK00400.1-3"/>
    <property type="match status" value="1"/>
</dbReference>
<dbReference type="InterPro" id="IPR021130">
    <property type="entry name" value="PRib-ATP_PPHydrolase-like"/>
</dbReference>
<sequence length="236" mass="26752">MINIDWQKVGTLVPAIVQEKDTNEVLMLAYMNEEALSLSLKTGFAHYFSRTKNRIWKKGEESGNTQKIHSIKLDCDSDTLLLNVTQNGGIACHTGAKSCFFTEILDDDFKTSNTNQENYRPKYNILDELYHVILDRKLNADAQNSYVASLFKKGENAILKKIGEEATELALAIKDATKNNQDEQTKSDVVYECADLLFHSLVALSLHNIHPERVLNELSRRFGLSGIEEKNQRNVK</sequence>
<dbReference type="InterPro" id="IPR002496">
    <property type="entry name" value="PRib_AMP_CycHydrolase_dom"/>
</dbReference>
<evidence type="ECO:0000313" key="17">
    <source>
        <dbReference type="EMBL" id="CAD7288946.1"/>
    </source>
</evidence>
<comment type="pathway">
    <text evidence="5 15">Amino-acid biosynthesis; L-histidine biosynthesis; L-histidine from 5-phospho-alpha-D-ribose 1-diphosphate: step 2/9.</text>
</comment>
<evidence type="ECO:0000259" key="16">
    <source>
        <dbReference type="Pfam" id="PF01502"/>
    </source>
</evidence>
<comment type="similarity">
    <text evidence="6 15">In the C-terminal section; belongs to the PRA-PH family.</text>
</comment>
<keyword evidence="18" id="KW-1185">Reference proteome</keyword>
<dbReference type="Pfam" id="PF01502">
    <property type="entry name" value="PRA-CH"/>
    <property type="match status" value="1"/>
</dbReference>
<evidence type="ECO:0000256" key="3">
    <source>
        <dbReference type="ARBA" id="ARBA00004496"/>
    </source>
</evidence>
<comment type="similarity">
    <text evidence="7 15">In the N-terminal section; belongs to the PRA-CH family.</text>
</comment>
<keyword evidence="9 15" id="KW-0028">Amino-acid biosynthesis</keyword>
<evidence type="ECO:0000256" key="8">
    <source>
        <dbReference type="ARBA" id="ARBA00022490"/>
    </source>
</evidence>
<gene>
    <name evidence="15 17" type="primary">hisI</name>
    <name evidence="15" type="synonym">hisIE</name>
    <name evidence="17" type="ORF">LMG7974_01257</name>
</gene>
<dbReference type="Gene3D" id="3.10.20.810">
    <property type="entry name" value="Phosphoribosyl-AMP cyclohydrolase"/>
    <property type="match status" value="1"/>
</dbReference>
<dbReference type="SUPFAM" id="SSF101386">
    <property type="entry name" value="all-alpha NTP pyrophosphatases"/>
    <property type="match status" value="1"/>
</dbReference>
<dbReference type="InterPro" id="IPR008179">
    <property type="entry name" value="HisE"/>
</dbReference>
<organism evidence="17 18">
    <name type="scientific">Campylobacter majalis</name>
    <dbReference type="NCBI Taxonomy" id="2790656"/>
    <lineage>
        <taxon>Bacteria</taxon>
        <taxon>Pseudomonadati</taxon>
        <taxon>Campylobacterota</taxon>
        <taxon>Epsilonproteobacteria</taxon>
        <taxon>Campylobacterales</taxon>
        <taxon>Campylobacteraceae</taxon>
        <taxon>Campylobacter</taxon>
    </lineage>
</organism>
<evidence type="ECO:0000256" key="11">
    <source>
        <dbReference type="ARBA" id="ARBA00022801"/>
    </source>
</evidence>
<dbReference type="InterPro" id="IPR026660">
    <property type="entry name" value="PRA-CH"/>
</dbReference>
<evidence type="ECO:0000256" key="4">
    <source>
        <dbReference type="ARBA" id="ARBA00005169"/>
    </source>
</evidence>
<feature type="domain" description="Phosphoribosyl-AMP cyclohydrolase" evidence="16">
    <location>
        <begin position="27"/>
        <end position="101"/>
    </location>
</feature>
<dbReference type="NCBIfam" id="TIGR03188">
    <property type="entry name" value="histidine_hisI"/>
    <property type="match status" value="1"/>
</dbReference>
<feature type="region of interest" description="Phosphoribosyl-ATP pyrophosphohydrolase" evidence="15">
    <location>
        <begin position="126"/>
        <end position="236"/>
    </location>
</feature>
<dbReference type="InterPro" id="IPR023019">
    <property type="entry name" value="His_synth_HisIE"/>
</dbReference>
<dbReference type="HAMAP" id="MF_01021">
    <property type="entry name" value="HisI"/>
    <property type="match status" value="1"/>
</dbReference>
<comment type="caution">
    <text evidence="17">The sequence shown here is derived from an EMBL/GenBank/DDBJ whole genome shotgun (WGS) entry which is preliminary data.</text>
</comment>
<evidence type="ECO:0000256" key="15">
    <source>
        <dbReference type="HAMAP-Rule" id="MF_01019"/>
    </source>
</evidence>
<comment type="catalytic activity">
    <reaction evidence="2 15">
        <text>1-(5-phospho-beta-D-ribosyl)-ATP + H2O = 1-(5-phospho-beta-D-ribosyl)-5'-AMP + diphosphate + H(+)</text>
        <dbReference type="Rhea" id="RHEA:22828"/>
        <dbReference type="ChEBI" id="CHEBI:15377"/>
        <dbReference type="ChEBI" id="CHEBI:15378"/>
        <dbReference type="ChEBI" id="CHEBI:33019"/>
        <dbReference type="ChEBI" id="CHEBI:59457"/>
        <dbReference type="ChEBI" id="CHEBI:73183"/>
        <dbReference type="EC" id="3.6.1.31"/>
    </reaction>
</comment>
<dbReference type="PANTHER" id="PTHR42945">
    <property type="entry name" value="HISTIDINE BIOSYNTHESIS BIFUNCTIONAL PROTEIN"/>
    <property type="match status" value="1"/>
</dbReference>
<evidence type="ECO:0000256" key="10">
    <source>
        <dbReference type="ARBA" id="ARBA00022741"/>
    </source>
</evidence>
<evidence type="ECO:0000256" key="14">
    <source>
        <dbReference type="ARBA" id="ARBA00023268"/>
    </source>
</evidence>
<dbReference type="PANTHER" id="PTHR42945:SF9">
    <property type="entry name" value="HISTIDINE BIOSYNTHESIS BIFUNCTIONAL PROTEIN HISIE"/>
    <property type="match status" value="1"/>
</dbReference>
<evidence type="ECO:0000256" key="7">
    <source>
        <dbReference type="ARBA" id="ARBA00008299"/>
    </source>
</evidence>
<dbReference type="EC" id="3.5.4.19" evidence="15"/>
<evidence type="ECO:0000256" key="1">
    <source>
        <dbReference type="ARBA" id="ARBA00000024"/>
    </source>
</evidence>
<keyword evidence="10 15" id="KW-0547">Nucleotide-binding</keyword>
<dbReference type="Gene3D" id="1.10.287.1080">
    <property type="entry name" value="MazG-like"/>
    <property type="match status" value="1"/>
</dbReference>
<dbReference type="EMBL" id="CAJHOF010000011">
    <property type="protein sequence ID" value="CAD7288946.1"/>
    <property type="molecule type" value="Genomic_DNA"/>
</dbReference>
<feature type="region of interest" description="Phosphoribosyl-AMP cyclohydrolase" evidence="15">
    <location>
        <begin position="1"/>
        <end position="125"/>
    </location>
</feature>
<dbReference type="GO" id="GO:0004635">
    <property type="term" value="F:phosphoribosyl-AMP cyclohydrolase activity"/>
    <property type="evidence" value="ECO:0007669"/>
    <property type="project" value="UniProtKB-EC"/>
</dbReference>
<dbReference type="HAMAP" id="MF_01019">
    <property type="entry name" value="HisIE"/>
    <property type="match status" value="1"/>
</dbReference>
<evidence type="ECO:0000256" key="13">
    <source>
        <dbReference type="ARBA" id="ARBA00023102"/>
    </source>
</evidence>
<dbReference type="NCBIfam" id="NF000768">
    <property type="entry name" value="PRK00051.1"/>
    <property type="match status" value="1"/>
</dbReference>
<accession>A0ABM8Q7K3</accession>
<evidence type="ECO:0000256" key="6">
    <source>
        <dbReference type="ARBA" id="ARBA00007731"/>
    </source>
</evidence>
<comment type="pathway">
    <text evidence="4 15">Amino-acid biosynthesis; L-histidine biosynthesis; L-histidine from 5-phospho-alpha-D-ribose 1-diphosphate: step 3/9.</text>
</comment>
<dbReference type="SUPFAM" id="SSF141734">
    <property type="entry name" value="HisI-like"/>
    <property type="match status" value="1"/>
</dbReference>
<evidence type="ECO:0000256" key="12">
    <source>
        <dbReference type="ARBA" id="ARBA00022840"/>
    </source>
</evidence>
<dbReference type="Proteomes" id="UP000789803">
    <property type="component" value="Unassembled WGS sequence"/>
</dbReference>
<dbReference type="RefSeq" id="WP_229933051.1">
    <property type="nucleotide sequence ID" value="NZ_CAJHOF010000011.1"/>
</dbReference>
<proteinExistence type="inferred from homology"/>
<evidence type="ECO:0000256" key="9">
    <source>
        <dbReference type="ARBA" id="ARBA00022605"/>
    </source>
</evidence>
<name>A0ABM8Q7K3_9BACT</name>
<dbReference type="InterPro" id="IPR038019">
    <property type="entry name" value="PRib_AMP_CycHydrolase_sf"/>
</dbReference>
<keyword evidence="14 15" id="KW-0511">Multifunctional enzyme</keyword>
<keyword evidence="12 15" id="KW-0067">ATP-binding</keyword>
<dbReference type="NCBIfam" id="NF002747">
    <property type="entry name" value="PRK02759.1"/>
    <property type="match status" value="1"/>
</dbReference>
<reference evidence="17 18" key="1">
    <citation type="submission" date="2020-11" db="EMBL/GenBank/DDBJ databases">
        <authorList>
            <person name="Peeters C."/>
        </authorList>
    </citation>
    <scope>NUCLEOTIDE SEQUENCE [LARGE SCALE GENOMIC DNA]</scope>
    <source>
        <strain evidence="17 18">LMG 7974</strain>
    </source>
</reference>
<evidence type="ECO:0000313" key="18">
    <source>
        <dbReference type="Proteomes" id="UP000789803"/>
    </source>
</evidence>
<protein>
    <recommendedName>
        <fullName evidence="15">Histidine biosynthesis bifunctional protein HisIE</fullName>
    </recommendedName>
    <domain>
        <recommendedName>
            <fullName evidence="15">Phosphoribosyl-AMP cyclohydrolase</fullName>
            <shortName evidence="15">PRA-CH</shortName>
            <ecNumber evidence="15">3.5.4.19</ecNumber>
        </recommendedName>
    </domain>
    <domain>
        <recommendedName>
            <fullName evidence="15">Phosphoribosyl-ATP pyrophosphatase</fullName>
            <shortName evidence="15">PRA-PH</shortName>
            <ecNumber evidence="15">3.6.1.31</ecNumber>
        </recommendedName>
    </domain>
</protein>